<protein>
    <submittedName>
        <fullName evidence="1">Uncharacterized protein</fullName>
    </submittedName>
</protein>
<accession>A0ACC2X948</accession>
<name>A0ACC2X948_9TREE</name>
<comment type="caution">
    <text evidence="1">The sequence shown here is derived from an EMBL/GenBank/DDBJ whole genome shotgun (WGS) entry which is preliminary data.</text>
</comment>
<proteinExistence type="predicted"/>
<dbReference type="Proteomes" id="UP001234202">
    <property type="component" value="Unassembled WGS sequence"/>
</dbReference>
<sequence>MDLLTLVTSVAAYVQDKQLPVNRFIADNGRHVEELPDFVESMHPLLSDLADAVLGIIPLQAYASHYYSTLRLLEALESLEEGFARNVSAVANGKASRHDNSKEVLMEMMKAHSTDKQLAQVFKYDLRAIFRRRLELGLHRRASSP</sequence>
<keyword evidence="2" id="KW-1185">Reference proteome</keyword>
<evidence type="ECO:0000313" key="1">
    <source>
        <dbReference type="EMBL" id="KAJ9119910.1"/>
    </source>
</evidence>
<organism evidence="1 2">
    <name type="scientific">Naganishia onofrii</name>
    <dbReference type="NCBI Taxonomy" id="1851511"/>
    <lineage>
        <taxon>Eukaryota</taxon>
        <taxon>Fungi</taxon>
        <taxon>Dikarya</taxon>
        <taxon>Basidiomycota</taxon>
        <taxon>Agaricomycotina</taxon>
        <taxon>Tremellomycetes</taxon>
        <taxon>Filobasidiales</taxon>
        <taxon>Filobasidiaceae</taxon>
        <taxon>Naganishia</taxon>
    </lineage>
</organism>
<dbReference type="EMBL" id="JASBWV010000022">
    <property type="protein sequence ID" value="KAJ9119910.1"/>
    <property type="molecule type" value="Genomic_DNA"/>
</dbReference>
<reference evidence="1" key="1">
    <citation type="submission" date="2023-04" db="EMBL/GenBank/DDBJ databases">
        <title>Draft Genome sequencing of Naganishia species isolated from polar environments using Oxford Nanopore Technology.</title>
        <authorList>
            <person name="Leo P."/>
            <person name="Venkateswaran K."/>
        </authorList>
    </citation>
    <scope>NUCLEOTIDE SEQUENCE</scope>
    <source>
        <strain evidence="1">DBVPG 5303</strain>
    </source>
</reference>
<gene>
    <name evidence="1" type="ORF">QFC24_005393</name>
</gene>
<evidence type="ECO:0000313" key="2">
    <source>
        <dbReference type="Proteomes" id="UP001234202"/>
    </source>
</evidence>